<dbReference type="Gene3D" id="2.60.40.10">
    <property type="entry name" value="Immunoglobulins"/>
    <property type="match status" value="1"/>
</dbReference>
<sequence length="312" mass="34323">MASLLLCAAVLCLSATVSGAAVRGRKEVTLTTGRCADFTLLLWYHAPGKVCNRWQKVAFVIPSIKEGLDLGYMTRARLNSSCNSMHVEAIKANNGCWLSQSFAVGSKPETAYFTVSGLPESGTVKMENVSRVVANERDAVTLCGSTESFQIREWEVTAMDAGAVRKFVLQDYQALKEPMVYGAYQGRLSYNRSENCVTIKNLSGADSGMYQVTRDLMQNSVQRFTLTVVPTWEHQGEVPVVHHNVSTGGGLKGEEKSFPVWLPLTLLLLLVLMLSVSFHYRAMLCGRREDDTDSEVSEDPAVTVHILKGDID</sequence>
<evidence type="ECO:0000313" key="3">
    <source>
        <dbReference type="Proteomes" id="UP000173083"/>
    </source>
</evidence>
<dbReference type="Proteomes" id="UP000173083">
    <property type="component" value="Segment"/>
</dbReference>
<name>A0A160CBM1_9ADEN</name>
<feature type="transmembrane region" description="Helical" evidence="1">
    <location>
        <begin position="260"/>
        <end position="280"/>
    </location>
</feature>
<evidence type="ECO:0000313" key="2">
    <source>
        <dbReference type="EMBL" id="ANA50337.1"/>
    </source>
</evidence>
<dbReference type="InterPro" id="IPR013783">
    <property type="entry name" value="Ig-like_fold"/>
</dbReference>
<keyword evidence="1" id="KW-0812">Transmembrane</keyword>
<protein>
    <submittedName>
        <fullName evidence="2">Uncharacterized protein</fullName>
    </submittedName>
</protein>
<dbReference type="EMBL" id="KU517714">
    <property type="protein sequence ID" value="ANA50337.1"/>
    <property type="molecule type" value="Genomic_DNA"/>
</dbReference>
<reference evidence="3" key="1">
    <citation type="submission" date="2016-01" db="EMBL/GenBank/DDBJ databases">
        <authorList>
            <person name="Juliana A.A."/>
            <person name="Nurulfiza M.I."/>
            <person name="Sharanya R."/>
            <person name="Omar A.R."/>
            <person name="Aini I."/>
            <person name="Hair-Bejo M."/>
        </authorList>
    </citation>
    <scope>NUCLEOTIDE SEQUENCE [LARGE SCALE GENOMIC DNA]</scope>
</reference>
<keyword evidence="1" id="KW-1133">Transmembrane helix</keyword>
<evidence type="ECO:0000256" key="1">
    <source>
        <dbReference type="SAM" id="Phobius"/>
    </source>
</evidence>
<accession>A0A160CBM1</accession>
<proteinExistence type="predicted"/>
<organism evidence="2 3">
    <name type="scientific">Fowl adenovirus 8b</name>
    <dbReference type="NCBI Taxonomy" id="586029"/>
    <lineage>
        <taxon>Viruses</taxon>
        <taxon>Varidnaviria</taxon>
        <taxon>Bamfordvirae</taxon>
        <taxon>Preplasmiviricota</taxon>
        <taxon>Polisuviricotina</taxon>
        <taxon>Pharingeaviricetes</taxon>
        <taxon>Rowavirales</taxon>
        <taxon>Adenoviridae</taxon>
        <taxon>Aviadenovirus</taxon>
        <taxon>Aviadenovirus hepatitidis</taxon>
        <taxon>Fowl aviadenovirus E</taxon>
    </lineage>
</organism>
<keyword evidence="1" id="KW-0472">Membrane</keyword>